<dbReference type="CDD" id="cd06587">
    <property type="entry name" value="VOC"/>
    <property type="match status" value="1"/>
</dbReference>
<dbReference type="GO" id="GO:0016829">
    <property type="term" value="F:lyase activity"/>
    <property type="evidence" value="ECO:0007669"/>
    <property type="project" value="UniProtKB-KW"/>
</dbReference>
<dbReference type="PANTHER" id="PTHR43048">
    <property type="entry name" value="METHYLMALONYL-COA EPIMERASE"/>
    <property type="match status" value="1"/>
</dbReference>
<dbReference type="Proteomes" id="UP000095463">
    <property type="component" value="Unassembled WGS sequence"/>
</dbReference>
<accession>A0A1E5XN09</accession>
<gene>
    <name evidence="3" type="ORF">VW23_023785</name>
</gene>
<keyword evidence="3" id="KW-0456">Lyase</keyword>
<sequence length="148" mass="16616">MHGINGVGHVAIKVTDLDRSLDYYINKLGFPEMLRLHKDDGSVWLVYLRITDTQYLEVFPGAENDRAPGWNANGMNHMCLTVENIDDTLAQVAAAGLELLLPLKTAIDGNRQAWLEDPDGNRIELMEMAEDSLQLQAIRRLQETRAIA</sequence>
<dbReference type="GO" id="GO:0004493">
    <property type="term" value="F:methylmalonyl-CoA epimerase activity"/>
    <property type="evidence" value="ECO:0007669"/>
    <property type="project" value="TreeGrafter"/>
</dbReference>
<feature type="domain" description="VOC" evidence="2">
    <location>
        <begin position="6"/>
        <end position="128"/>
    </location>
</feature>
<dbReference type="AlphaFoldDB" id="A0A1E5XN09"/>
<dbReference type="PROSITE" id="PS51819">
    <property type="entry name" value="VOC"/>
    <property type="match status" value="1"/>
</dbReference>
<dbReference type="GO" id="GO:0046491">
    <property type="term" value="P:L-methylmalonyl-CoA metabolic process"/>
    <property type="evidence" value="ECO:0007669"/>
    <property type="project" value="TreeGrafter"/>
</dbReference>
<organism evidence="3 4">
    <name type="scientific">Devosia insulae DS-56</name>
    <dbReference type="NCBI Taxonomy" id="1116389"/>
    <lineage>
        <taxon>Bacteria</taxon>
        <taxon>Pseudomonadati</taxon>
        <taxon>Pseudomonadota</taxon>
        <taxon>Alphaproteobacteria</taxon>
        <taxon>Hyphomicrobiales</taxon>
        <taxon>Devosiaceae</taxon>
        <taxon>Devosia</taxon>
    </lineage>
</organism>
<dbReference type="OrthoDB" id="7947929at2"/>
<dbReference type="SUPFAM" id="SSF54593">
    <property type="entry name" value="Glyoxalase/Bleomycin resistance protein/Dihydroxybiphenyl dioxygenase"/>
    <property type="match status" value="1"/>
</dbReference>
<evidence type="ECO:0000256" key="1">
    <source>
        <dbReference type="ARBA" id="ARBA00022723"/>
    </source>
</evidence>
<dbReference type="GO" id="GO:0046872">
    <property type="term" value="F:metal ion binding"/>
    <property type="evidence" value="ECO:0007669"/>
    <property type="project" value="UniProtKB-KW"/>
</dbReference>
<keyword evidence="1" id="KW-0479">Metal-binding</keyword>
<proteinExistence type="predicted"/>
<dbReference type="RefSeq" id="WP_069910845.1">
    <property type="nucleotide sequence ID" value="NZ_LAJE02000244.1"/>
</dbReference>
<dbReference type="Gene3D" id="3.10.180.10">
    <property type="entry name" value="2,3-Dihydroxybiphenyl 1,2-Dioxygenase, domain 1"/>
    <property type="match status" value="1"/>
</dbReference>
<evidence type="ECO:0000313" key="4">
    <source>
        <dbReference type="Proteomes" id="UP000095463"/>
    </source>
</evidence>
<evidence type="ECO:0000313" key="3">
    <source>
        <dbReference type="EMBL" id="OEO29955.1"/>
    </source>
</evidence>
<evidence type="ECO:0000259" key="2">
    <source>
        <dbReference type="PROSITE" id="PS51819"/>
    </source>
</evidence>
<dbReference type="EMBL" id="LAJE02000244">
    <property type="protein sequence ID" value="OEO29955.1"/>
    <property type="molecule type" value="Genomic_DNA"/>
</dbReference>
<dbReference type="InterPro" id="IPR004360">
    <property type="entry name" value="Glyas_Fos-R_dOase_dom"/>
</dbReference>
<name>A0A1E5XN09_9HYPH</name>
<protein>
    <submittedName>
        <fullName evidence="3">Lactoylglutathione lyase</fullName>
    </submittedName>
</protein>
<dbReference type="InterPro" id="IPR051785">
    <property type="entry name" value="MMCE/EMCE_epimerase"/>
</dbReference>
<dbReference type="Pfam" id="PF00903">
    <property type="entry name" value="Glyoxalase"/>
    <property type="match status" value="1"/>
</dbReference>
<comment type="caution">
    <text evidence="3">The sequence shown here is derived from an EMBL/GenBank/DDBJ whole genome shotgun (WGS) entry which is preliminary data.</text>
</comment>
<reference evidence="3 4" key="1">
    <citation type="journal article" date="2015" name="Genome Announc.">
        <title>Genome Assemblies of Three Soil-Associated Devosia species: D. insulae, D. limi, and D. soli.</title>
        <authorList>
            <person name="Hassan Y.I."/>
            <person name="Lepp D."/>
            <person name="Zhou T."/>
        </authorList>
    </citation>
    <scope>NUCLEOTIDE SEQUENCE [LARGE SCALE GENOMIC DNA]</scope>
    <source>
        <strain evidence="3 4">DS-56</strain>
    </source>
</reference>
<dbReference type="InterPro" id="IPR037523">
    <property type="entry name" value="VOC_core"/>
</dbReference>
<dbReference type="InterPro" id="IPR029068">
    <property type="entry name" value="Glyas_Bleomycin-R_OHBP_Dase"/>
</dbReference>
<keyword evidence="4" id="KW-1185">Reference proteome</keyword>
<dbReference type="PANTHER" id="PTHR43048:SF3">
    <property type="entry name" value="METHYLMALONYL-COA EPIMERASE, MITOCHONDRIAL"/>
    <property type="match status" value="1"/>
</dbReference>